<dbReference type="InterPro" id="IPR043128">
    <property type="entry name" value="Rev_trsase/Diguanyl_cyclase"/>
</dbReference>
<dbReference type="InterPro" id="IPR050706">
    <property type="entry name" value="Cyclic-di-GMP_PDE-like"/>
</dbReference>
<sequence>MKFSFASGGWIERLKMLFHLPLPNRALRLFPPEFTFRDPVHALVKQYRNQGNSCGLLLFYWEDFHRLFTSYPHEVTARLQKHIRDALLGLIPAFFKSNDIIGVRQYSGEDFCLFLKDEAGGRYEELQRQGLLLRRALETRLRESVPKEWSGSFSFGFGCYRMGQDIENTEAAIQSAYYYAHSIATRKLPAHFSALRDQVLDILKREQISVLAQPIMNLASGEIFGWEILTRGPRNSPLHTPGELFEMAFQADLLSKLEFLVIRKAVEEISLRGIREQVFLNVTPVTLCHPLFLHHMLETVKEFDNISSSQIVLEITERHAIRDFQYTGSVMAAFRAHGFRFAVDDAGAGYSSLQSISELIPDMIKIDRSVISNIDQASVKQSLLRALLHFADNINCQVIAEGVERKEEAAMLLQMQVQMVQGFYFARPQPLVTDHERSQQLKLVKERIDQDRRVHTA</sequence>
<proteinExistence type="predicted"/>
<accession>A0ABT4QIM3</accession>
<dbReference type="PANTHER" id="PTHR33121">
    <property type="entry name" value="CYCLIC DI-GMP PHOSPHODIESTERASE PDEF"/>
    <property type="match status" value="1"/>
</dbReference>
<dbReference type="SUPFAM" id="SSF141868">
    <property type="entry name" value="EAL domain-like"/>
    <property type="match status" value="1"/>
</dbReference>
<dbReference type="Gene3D" id="3.20.20.450">
    <property type="entry name" value="EAL domain"/>
    <property type="match status" value="1"/>
</dbReference>
<dbReference type="Gene3D" id="3.30.70.270">
    <property type="match status" value="1"/>
</dbReference>
<dbReference type="SMART" id="SM00052">
    <property type="entry name" value="EAL"/>
    <property type="match status" value="1"/>
</dbReference>
<reference evidence="2 3" key="1">
    <citation type="submission" date="2022-12" db="EMBL/GenBank/DDBJ databases">
        <title>Draft genome sequence of Paenibacillus sp. dW9.</title>
        <authorList>
            <person name="Choi E.-W."/>
            <person name="Kim D.-U."/>
        </authorList>
    </citation>
    <scope>NUCLEOTIDE SEQUENCE [LARGE SCALE GENOMIC DNA]</scope>
    <source>
        <strain evidence="3">dW9</strain>
    </source>
</reference>
<keyword evidence="3" id="KW-1185">Reference proteome</keyword>
<protein>
    <submittedName>
        <fullName evidence="2">EAL domain-containing protein</fullName>
    </submittedName>
</protein>
<dbReference type="RefSeq" id="WP_269885070.1">
    <property type="nucleotide sequence ID" value="NZ_JAQAGZ010000024.1"/>
</dbReference>
<dbReference type="EMBL" id="JAQAGZ010000024">
    <property type="protein sequence ID" value="MCZ8516535.1"/>
    <property type="molecule type" value="Genomic_DNA"/>
</dbReference>
<organism evidence="2 3">
    <name type="scientific">Paenibacillus gyeongsangnamensis</name>
    <dbReference type="NCBI Taxonomy" id="3388067"/>
    <lineage>
        <taxon>Bacteria</taxon>
        <taxon>Bacillati</taxon>
        <taxon>Bacillota</taxon>
        <taxon>Bacilli</taxon>
        <taxon>Bacillales</taxon>
        <taxon>Paenibacillaceae</taxon>
        <taxon>Paenibacillus</taxon>
    </lineage>
</organism>
<gene>
    <name evidence="2" type="ORF">O9H85_29930</name>
</gene>
<dbReference type="Pfam" id="PF00563">
    <property type="entry name" value="EAL"/>
    <property type="match status" value="1"/>
</dbReference>
<dbReference type="InterPro" id="IPR001633">
    <property type="entry name" value="EAL_dom"/>
</dbReference>
<dbReference type="InterPro" id="IPR035919">
    <property type="entry name" value="EAL_sf"/>
</dbReference>
<comment type="caution">
    <text evidence="2">The sequence shown here is derived from an EMBL/GenBank/DDBJ whole genome shotgun (WGS) entry which is preliminary data.</text>
</comment>
<evidence type="ECO:0000313" key="3">
    <source>
        <dbReference type="Proteomes" id="UP001527882"/>
    </source>
</evidence>
<evidence type="ECO:0000313" key="2">
    <source>
        <dbReference type="EMBL" id="MCZ8516535.1"/>
    </source>
</evidence>
<name>A0ABT4QIM3_9BACL</name>
<feature type="domain" description="EAL" evidence="1">
    <location>
        <begin position="192"/>
        <end position="442"/>
    </location>
</feature>
<dbReference type="PROSITE" id="PS50883">
    <property type="entry name" value="EAL"/>
    <property type="match status" value="1"/>
</dbReference>
<evidence type="ECO:0000259" key="1">
    <source>
        <dbReference type="PROSITE" id="PS50883"/>
    </source>
</evidence>
<dbReference type="Proteomes" id="UP001527882">
    <property type="component" value="Unassembled WGS sequence"/>
</dbReference>
<dbReference type="PANTHER" id="PTHR33121:SF76">
    <property type="entry name" value="SIGNALING PROTEIN"/>
    <property type="match status" value="1"/>
</dbReference>
<dbReference type="CDD" id="cd01948">
    <property type="entry name" value="EAL"/>
    <property type="match status" value="1"/>
</dbReference>